<name>A0ABQ9H3P6_9NEOP</name>
<evidence type="ECO:0000256" key="7">
    <source>
        <dbReference type="ARBA" id="ARBA00022824"/>
    </source>
</evidence>
<evidence type="ECO:0000256" key="10">
    <source>
        <dbReference type="ARBA" id="ARBA00023004"/>
    </source>
</evidence>
<dbReference type="Pfam" id="PF00067">
    <property type="entry name" value="p450"/>
    <property type="match status" value="1"/>
</dbReference>
<keyword evidence="13" id="KW-1133">Transmembrane helix</keyword>
<evidence type="ECO:0000256" key="5">
    <source>
        <dbReference type="ARBA" id="ARBA00022617"/>
    </source>
</evidence>
<comment type="similarity">
    <text evidence="4">Belongs to the cytochrome P450 family.</text>
</comment>
<organism evidence="14 15">
    <name type="scientific">Dryococelus australis</name>
    <dbReference type="NCBI Taxonomy" id="614101"/>
    <lineage>
        <taxon>Eukaryota</taxon>
        <taxon>Metazoa</taxon>
        <taxon>Ecdysozoa</taxon>
        <taxon>Arthropoda</taxon>
        <taxon>Hexapoda</taxon>
        <taxon>Insecta</taxon>
        <taxon>Pterygota</taxon>
        <taxon>Neoptera</taxon>
        <taxon>Polyneoptera</taxon>
        <taxon>Phasmatodea</taxon>
        <taxon>Verophasmatodea</taxon>
        <taxon>Anareolatae</taxon>
        <taxon>Phasmatidae</taxon>
        <taxon>Eurycanthinae</taxon>
        <taxon>Dryococelus</taxon>
    </lineage>
</organism>
<keyword evidence="12 13" id="KW-0472">Membrane</keyword>
<evidence type="ECO:0000256" key="6">
    <source>
        <dbReference type="ARBA" id="ARBA00022723"/>
    </source>
</evidence>
<keyword evidence="13" id="KW-0812">Transmembrane</keyword>
<reference evidence="14 15" key="1">
    <citation type="submission" date="2023-02" db="EMBL/GenBank/DDBJ databases">
        <title>LHISI_Scaffold_Assembly.</title>
        <authorList>
            <person name="Stuart O.P."/>
            <person name="Cleave R."/>
            <person name="Magrath M.J.L."/>
            <person name="Mikheyev A.S."/>
        </authorList>
    </citation>
    <scope>NUCLEOTIDE SEQUENCE [LARGE SCALE GENOMIC DNA]</scope>
    <source>
        <strain evidence="14">Daus_M_001</strain>
        <tissue evidence="14">Leg muscle</tissue>
    </source>
</reference>
<keyword evidence="5" id="KW-0349">Heme</keyword>
<keyword evidence="7" id="KW-0256">Endoplasmic reticulum</keyword>
<evidence type="ECO:0000256" key="9">
    <source>
        <dbReference type="ARBA" id="ARBA00023002"/>
    </source>
</evidence>
<dbReference type="Gene3D" id="1.10.630.10">
    <property type="entry name" value="Cytochrome P450"/>
    <property type="match status" value="1"/>
</dbReference>
<keyword evidence="15" id="KW-1185">Reference proteome</keyword>
<dbReference type="EMBL" id="JARBHB010000007">
    <property type="protein sequence ID" value="KAJ8878798.1"/>
    <property type="molecule type" value="Genomic_DNA"/>
</dbReference>
<comment type="cofactor">
    <cofactor evidence="1">
        <name>heme</name>
        <dbReference type="ChEBI" id="CHEBI:30413"/>
    </cofactor>
</comment>
<evidence type="ECO:0000256" key="8">
    <source>
        <dbReference type="ARBA" id="ARBA00022848"/>
    </source>
</evidence>
<keyword evidence="9" id="KW-0560">Oxidoreductase</keyword>
<comment type="subcellular location">
    <subcellularLocation>
        <location evidence="3">Endoplasmic reticulum membrane</location>
        <topology evidence="3">Peripheral membrane protein</topology>
    </subcellularLocation>
    <subcellularLocation>
        <location evidence="2">Microsome membrane</location>
        <topology evidence="2">Peripheral membrane protein</topology>
    </subcellularLocation>
</comment>
<gene>
    <name evidence="14" type="ORF">PR048_019384</name>
</gene>
<protein>
    <submittedName>
        <fullName evidence="14">Uncharacterized protein</fullName>
    </submittedName>
</protein>
<dbReference type="InterPro" id="IPR001128">
    <property type="entry name" value="Cyt_P450"/>
</dbReference>
<keyword evidence="6" id="KW-0479">Metal-binding</keyword>
<dbReference type="InterPro" id="IPR036396">
    <property type="entry name" value="Cyt_P450_sf"/>
</dbReference>
<evidence type="ECO:0000256" key="3">
    <source>
        <dbReference type="ARBA" id="ARBA00004406"/>
    </source>
</evidence>
<evidence type="ECO:0000256" key="1">
    <source>
        <dbReference type="ARBA" id="ARBA00001971"/>
    </source>
</evidence>
<keyword evidence="10" id="KW-0408">Iron</keyword>
<evidence type="ECO:0000256" key="11">
    <source>
        <dbReference type="ARBA" id="ARBA00023033"/>
    </source>
</evidence>
<dbReference type="SUPFAM" id="SSF48264">
    <property type="entry name" value="Cytochrome P450"/>
    <property type="match status" value="1"/>
</dbReference>
<comment type="caution">
    <text evidence="14">The sequence shown here is derived from an EMBL/GenBank/DDBJ whole genome shotgun (WGS) entry which is preliminary data.</text>
</comment>
<accession>A0ABQ9H3P6</accession>
<evidence type="ECO:0000256" key="4">
    <source>
        <dbReference type="ARBA" id="ARBA00010617"/>
    </source>
</evidence>
<dbReference type="Proteomes" id="UP001159363">
    <property type="component" value="Chromosome 6"/>
</dbReference>
<dbReference type="InterPro" id="IPR050476">
    <property type="entry name" value="Insect_CytP450_Detox"/>
</dbReference>
<sequence>MSRYTMDAIASCAFGVNANAMEDPNCKFITTMKSVFEPTGFQMLLGSFLIFILWIQHYVSPKRLGNVVNDFVRKTFWEVVDYRKTNGVVRKDVVDLLMQLHEHGVVRAEDAKDLEEIKQDSKFVNLENSTTDDSDINKFK</sequence>
<proteinExistence type="inferred from homology"/>
<evidence type="ECO:0000256" key="12">
    <source>
        <dbReference type="ARBA" id="ARBA00023136"/>
    </source>
</evidence>
<evidence type="ECO:0000256" key="13">
    <source>
        <dbReference type="SAM" id="Phobius"/>
    </source>
</evidence>
<evidence type="ECO:0000313" key="14">
    <source>
        <dbReference type="EMBL" id="KAJ8878798.1"/>
    </source>
</evidence>
<dbReference type="PANTHER" id="PTHR24292">
    <property type="entry name" value="CYTOCHROME P450"/>
    <property type="match status" value="1"/>
</dbReference>
<keyword evidence="8" id="KW-0492">Microsome</keyword>
<dbReference type="PANTHER" id="PTHR24292:SF93">
    <property type="entry name" value="CYTOCHROME P450 310A1-RELATED"/>
    <property type="match status" value="1"/>
</dbReference>
<evidence type="ECO:0000313" key="15">
    <source>
        <dbReference type="Proteomes" id="UP001159363"/>
    </source>
</evidence>
<keyword evidence="11" id="KW-0503">Monooxygenase</keyword>
<evidence type="ECO:0000256" key="2">
    <source>
        <dbReference type="ARBA" id="ARBA00004174"/>
    </source>
</evidence>
<feature type="transmembrane region" description="Helical" evidence="13">
    <location>
        <begin position="36"/>
        <end position="55"/>
    </location>
</feature>